<dbReference type="Proteomes" id="UP000284006">
    <property type="component" value="Unassembled WGS sequence"/>
</dbReference>
<keyword evidence="2 4" id="KW-0442">Lipid degradation</keyword>
<dbReference type="GO" id="GO:0016787">
    <property type="term" value="F:hydrolase activity"/>
    <property type="evidence" value="ECO:0007669"/>
    <property type="project" value="UniProtKB-UniRule"/>
</dbReference>
<keyword evidence="7" id="KW-1185">Reference proteome</keyword>
<keyword evidence="1 4" id="KW-0378">Hydrolase</keyword>
<organism evidence="6 7">
    <name type="scientific">Massilia cavernae</name>
    <dbReference type="NCBI Taxonomy" id="2320864"/>
    <lineage>
        <taxon>Bacteria</taxon>
        <taxon>Pseudomonadati</taxon>
        <taxon>Pseudomonadota</taxon>
        <taxon>Betaproteobacteria</taxon>
        <taxon>Burkholderiales</taxon>
        <taxon>Oxalobacteraceae</taxon>
        <taxon>Telluria group</taxon>
        <taxon>Massilia</taxon>
    </lineage>
</organism>
<evidence type="ECO:0000256" key="3">
    <source>
        <dbReference type="ARBA" id="ARBA00023098"/>
    </source>
</evidence>
<comment type="caution">
    <text evidence="6">The sequence shown here is derived from an EMBL/GenBank/DDBJ whole genome shotgun (WGS) entry which is preliminary data.</text>
</comment>
<evidence type="ECO:0000256" key="4">
    <source>
        <dbReference type="PROSITE-ProRule" id="PRU01161"/>
    </source>
</evidence>
<dbReference type="GO" id="GO:0016042">
    <property type="term" value="P:lipid catabolic process"/>
    <property type="evidence" value="ECO:0007669"/>
    <property type="project" value="UniProtKB-UniRule"/>
</dbReference>
<keyword evidence="3 4" id="KW-0443">Lipid metabolism</keyword>
<dbReference type="PANTHER" id="PTHR14226:SF57">
    <property type="entry name" value="BLR7027 PROTEIN"/>
    <property type="match status" value="1"/>
</dbReference>
<evidence type="ECO:0000256" key="1">
    <source>
        <dbReference type="ARBA" id="ARBA00022801"/>
    </source>
</evidence>
<dbReference type="Pfam" id="PF12536">
    <property type="entry name" value="DUF3734"/>
    <property type="match status" value="1"/>
</dbReference>
<evidence type="ECO:0000256" key="2">
    <source>
        <dbReference type="ARBA" id="ARBA00022963"/>
    </source>
</evidence>
<dbReference type="RefSeq" id="WP_119810346.1">
    <property type="nucleotide sequence ID" value="NZ_QYUP01000084.1"/>
</dbReference>
<feature type="short sequence motif" description="GXGXXG" evidence="4">
    <location>
        <begin position="20"/>
        <end position="25"/>
    </location>
</feature>
<proteinExistence type="predicted"/>
<dbReference type="Gene3D" id="3.40.1090.10">
    <property type="entry name" value="Cytosolic phospholipase A2 catalytic domain"/>
    <property type="match status" value="2"/>
</dbReference>
<dbReference type="InterPro" id="IPR002641">
    <property type="entry name" value="PNPLA_dom"/>
</dbReference>
<dbReference type="InterPro" id="IPR021095">
    <property type="entry name" value="DUF3734"/>
</dbReference>
<gene>
    <name evidence="6" type="ORF">D3872_08440</name>
</gene>
<dbReference type="EMBL" id="QYUP01000084">
    <property type="protein sequence ID" value="RJG20481.1"/>
    <property type="molecule type" value="Genomic_DNA"/>
</dbReference>
<accession>A0A418Y4B6</accession>
<reference evidence="6 7" key="1">
    <citation type="submission" date="2018-09" db="EMBL/GenBank/DDBJ databases">
        <authorList>
            <person name="Zhu H."/>
        </authorList>
    </citation>
    <scope>NUCLEOTIDE SEQUENCE [LARGE SCALE GENOMIC DNA]</scope>
    <source>
        <strain evidence="6 7">K1S02-61</strain>
    </source>
</reference>
<dbReference type="InterPro" id="IPR016035">
    <property type="entry name" value="Acyl_Trfase/lysoPLipase"/>
</dbReference>
<dbReference type="SUPFAM" id="SSF52151">
    <property type="entry name" value="FabD/lysophospholipase-like"/>
    <property type="match status" value="1"/>
</dbReference>
<feature type="domain" description="PNPLA" evidence="5">
    <location>
        <begin position="16"/>
        <end position="223"/>
    </location>
</feature>
<feature type="short sequence motif" description="DGA/G" evidence="4">
    <location>
        <begin position="210"/>
        <end position="212"/>
    </location>
</feature>
<dbReference type="InterPro" id="IPR050301">
    <property type="entry name" value="NTE"/>
</dbReference>
<feature type="active site" description="Proton acceptor" evidence="4">
    <location>
        <position position="210"/>
    </location>
</feature>
<dbReference type="OrthoDB" id="9770965at2"/>
<name>A0A418Y4B6_9BURK</name>
<dbReference type="PROSITE" id="PS51635">
    <property type="entry name" value="PNPLA"/>
    <property type="match status" value="1"/>
</dbReference>
<feature type="active site" description="Nucleophile" evidence="4">
    <location>
        <position position="49"/>
    </location>
</feature>
<dbReference type="AlphaFoldDB" id="A0A418Y4B6"/>
<dbReference type="PANTHER" id="PTHR14226">
    <property type="entry name" value="NEUROPATHY TARGET ESTERASE/SWISS CHEESE D.MELANOGASTER"/>
    <property type="match status" value="1"/>
</dbReference>
<protein>
    <submittedName>
        <fullName evidence="6">Patatin-like phospholipase family protein</fullName>
    </submittedName>
</protein>
<dbReference type="CDD" id="cd07209">
    <property type="entry name" value="Pat_hypo_Ecoli_Z1214_like"/>
    <property type="match status" value="1"/>
</dbReference>
<evidence type="ECO:0000313" key="7">
    <source>
        <dbReference type="Proteomes" id="UP000284006"/>
    </source>
</evidence>
<feature type="short sequence motif" description="GXSXG" evidence="4">
    <location>
        <begin position="47"/>
        <end position="51"/>
    </location>
</feature>
<dbReference type="Pfam" id="PF01734">
    <property type="entry name" value="Patatin"/>
    <property type="match status" value="1"/>
</dbReference>
<sequence>MANANRLNPHGLKIALVLQGGGALGAYQAGVFQAMHEHDLAPDWVVGTSIGAINAALIAGNPHEHRVQRLRTFWERISHPDPVDMQRLSDRARRNNIWLSTIDTLVRGVPGFFRPRWYQQFALGVPVAPEQASFYNTGELRETLLELVDFDYLNAPQGMRMTVNAVNVGSGELVHFDSTAMRLEVDHILASCSLPPGFPPVRIDGALYWDGGLYSNTPLESVLNGMPQGDVLCFMVDLWSAHGPEPLTFDEVQTRQKDVTYASRSRRHIADYARLHRLQCKLRELYARMDPAERSPEDERELVALGCATTLHIVRLPYSGRDWNMAAKDINFSKGSIDWRWDQGYRDAMRALGHAGWLSQIAEDAAVVVHELPERRSRPESRPPEPDRWA</sequence>
<evidence type="ECO:0000313" key="6">
    <source>
        <dbReference type="EMBL" id="RJG20481.1"/>
    </source>
</evidence>
<evidence type="ECO:0000259" key="5">
    <source>
        <dbReference type="PROSITE" id="PS51635"/>
    </source>
</evidence>